<keyword evidence="3" id="KW-1185">Reference proteome</keyword>
<protein>
    <submittedName>
        <fullName evidence="2">Uncharacterized protein</fullName>
    </submittedName>
</protein>
<evidence type="ECO:0000256" key="1">
    <source>
        <dbReference type="SAM" id="MobiDB-lite"/>
    </source>
</evidence>
<dbReference type="AlphaFoldDB" id="A0A069QU55"/>
<evidence type="ECO:0000313" key="2">
    <source>
        <dbReference type="EMBL" id="KDR53411.1"/>
    </source>
</evidence>
<comment type="caution">
    <text evidence="2">The sequence shown here is derived from an EMBL/GenBank/DDBJ whole genome shotgun (WGS) entry which is preliminary data.</text>
</comment>
<dbReference type="PATRIC" id="fig|1122985.7.peg.553"/>
<name>A0A069QU55_HOYLO</name>
<proteinExistence type="predicted"/>
<sequence length="353" mass="40759">MQLTTIMINRRFLVSALMLFGLLVHAYSARLIPLDFMNSRYRTSPLSLTDGERPMLPFFSGETHTQLYTVYFVGRTEKERNFWDVYNKEGFWKGKDKDRIEPYARSIERHIKVNAKQYNVFVIALNKSMIKMTTTDDFSPDTNAVYKTYLQTNGEWTEVDSFDIQRTPKNTSAYLMSLLDKTNKNDSPFLGDSLVANPNFSSQVNTSCAEGVGECVLVKLKTNYNQLFSSGASAVLNIDATHKLQFKTYHKKDDVEIHTKVYALLSANNQVSDSILCYEYYNNANSLSCCELLYYMDIKQAKLWTVWLNYDVESATAEEANVYTIDLKTNRFRREDNRNVQSKDKQRPTGNDH</sequence>
<organism evidence="2 3">
    <name type="scientific">Hoylesella loescheii DSM 19665 = JCM 12249 = ATCC 15930</name>
    <dbReference type="NCBI Taxonomy" id="1122985"/>
    <lineage>
        <taxon>Bacteria</taxon>
        <taxon>Pseudomonadati</taxon>
        <taxon>Bacteroidota</taxon>
        <taxon>Bacteroidia</taxon>
        <taxon>Bacteroidales</taxon>
        <taxon>Prevotellaceae</taxon>
        <taxon>Hoylesella</taxon>
    </lineage>
</organism>
<dbReference type="Proteomes" id="UP000027442">
    <property type="component" value="Unassembled WGS sequence"/>
</dbReference>
<dbReference type="HOGENOM" id="CLU_930204_0_0_10"/>
<gene>
    <name evidence="2" type="ORF">HMPREF1991_00531</name>
</gene>
<accession>A0A069QU55</accession>
<feature type="region of interest" description="Disordered" evidence="1">
    <location>
        <begin position="334"/>
        <end position="353"/>
    </location>
</feature>
<dbReference type="EMBL" id="JNGW01000016">
    <property type="protein sequence ID" value="KDR53411.1"/>
    <property type="molecule type" value="Genomic_DNA"/>
</dbReference>
<evidence type="ECO:0000313" key="3">
    <source>
        <dbReference type="Proteomes" id="UP000027442"/>
    </source>
</evidence>
<reference evidence="2 3" key="1">
    <citation type="submission" date="2013-08" db="EMBL/GenBank/DDBJ databases">
        <authorList>
            <person name="Weinstock G."/>
            <person name="Sodergren E."/>
            <person name="Wylie T."/>
            <person name="Fulton L."/>
            <person name="Fulton R."/>
            <person name="Fronick C."/>
            <person name="O'Laughlin M."/>
            <person name="Godfrey J."/>
            <person name="Miner T."/>
            <person name="Herter B."/>
            <person name="Appelbaum E."/>
            <person name="Cordes M."/>
            <person name="Lek S."/>
            <person name="Wollam A."/>
            <person name="Pepin K.H."/>
            <person name="Palsikar V.B."/>
            <person name="Mitreva M."/>
            <person name="Wilson R.K."/>
        </authorList>
    </citation>
    <scope>NUCLEOTIDE SEQUENCE [LARGE SCALE GENOMIC DNA]</scope>
    <source>
        <strain evidence="2 3">ATCC 15930</strain>
    </source>
</reference>